<feature type="compositionally biased region" description="Low complexity" evidence="4">
    <location>
        <begin position="7"/>
        <end position="23"/>
    </location>
</feature>
<dbReference type="InterPro" id="IPR050613">
    <property type="entry name" value="Sec_Metabolite_Reg"/>
</dbReference>
<feature type="region of interest" description="Disordered" evidence="4">
    <location>
        <begin position="1"/>
        <end position="27"/>
    </location>
</feature>
<comment type="subcellular location">
    <subcellularLocation>
        <location evidence="1">Nucleus</location>
    </subcellularLocation>
</comment>
<organism evidence="6 7">
    <name type="scientific">Lentithecium fluviatile CBS 122367</name>
    <dbReference type="NCBI Taxonomy" id="1168545"/>
    <lineage>
        <taxon>Eukaryota</taxon>
        <taxon>Fungi</taxon>
        <taxon>Dikarya</taxon>
        <taxon>Ascomycota</taxon>
        <taxon>Pezizomycotina</taxon>
        <taxon>Dothideomycetes</taxon>
        <taxon>Pleosporomycetidae</taxon>
        <taxon>Pleosporales</taxon>
        <taxon>Massarineae</taxon>
        <taxon>Lentitheciaceae</taxon>
        <taxon>Lentithecium</taxon>
    </lineage>
</organism>
<evidence type="ECO:0000256" key="1">
    <source>
        <dbReference type="ARBA" id="ARBA00004123"/>
    </source>
</evidence>
<dbReference type="EMBL" id="MU005577">
    <property type="protein sequence ID" value="KAF2686189.1"/>
    <property type="molecule type" value="Genomic_DNA"/>
</dbReference>
<dbReference type="Proteomes" id="UP000799291">
    <property type="component" value="Unassembled WGS sequence"/>
</dbReference>
<dbReference type="PANTHER" id="PTHR31001:SF90">
    <property type="entry name" value="CENTROMERE DNA-BINDING PROTEIN COMPLEX CBF3 SUBUNIT B"/>
    <property type="match status" value="1"/>
</dbReference>
<keyword evidence="3" id="KW-0539">Nucleus</keyword>
<protein>
    <recommendedName>
        <fullName evidence="5">Zn(2)-C6 fungal-type domain-containing protein</fullName>
    </recommendedName>
</protein>
<keyword evidence="2" id="KW-0479">Metal-binding</keyword>
<dbReference type="Gene3D" id="4.10.240.10">
    <property type="entry name" value="Zn(2)-C6 fungal-type DNA-binding domain"/>
    <property type="match status" value="1"/>
</dbReference>
<dbReference type="Pfam" id="PF04082">
    <property type="entry name" value="Fungal_trans"/>
    <property type="match status" value="1"/>
</dbReference>
<dbReference type="InterPro" id="IPR007219">
    <property type="entry name" value="XnlR_reg_dom"/>
</dbReference>
<accession>A0A6G1J7U1</accession>
<dbReference type="CDD" id="cd12148">
    <property type="entry name" value="fungal_TF_MHR"/>
    <property type="match status" value="1"/>
</dbReference>
<dbReference type="GO" id="GO:0003677">
    <property type="term" value="F:DNA binding"/>
    <property type="evidence" value="ECO:0007669"/>
    <property type="project" value="InterPro"/>
</dbReference>
<dbReference type="SUPFAM" id="SSF57701">
    <property type="entry name" value="Zn2/Cys6 DNA-binding domain"/>
    <property type="match status" value="1"/>
</dbReference>
<evidence type="ECO:0000259" key="5">
    <source>
        <dbReference type="PROSITE" id="PS50048"/>
    </source>
</evidence>
<dbReference type="GO" id="GO:0000981">
    <property type="term" value="F:DNA-binding transcription factor activity, RNA polymerase II-specific"/>
    <property type="evidence" value="ECO:0007669"/>
    <property type="project" value="InterPro"/>
</dbReference>
<dbReference type="Pfam" id="PF00172">
    <property type="entry name" value="Zn_clus"/>
    <property type="match status" value="1"/>
</dbReference>
<feature type="compositionally biased region" description="Low complexity" evidence="4">
    <location>
        <begin position="105"/>
        <end position="115"/>
    </location>
</feature>
<feature type="domain" description="Zn(2)-C6 fungal-type" evidence="5">
    <location>
        <begin position="30"/>
        <end position="59"/>
    </location>
</feature>
<dbReference type="PROSITE" id="PS50048">
    <property type="entry name" value="ZN2_CY6_FUNGAL_2"/>
    <property type="match status" value="1"/>
</dbReference>
<feature type="region of interest" description="Disordered" evidence="4">
    <location>
        <begin position="99"/>
        <end position="143"/>
    </location>
</feature>
<dbReference type="PROSITE" id="PS00463">
    <property type="entry name" value="ZN2_CY6_FUNGAL_1"/>
    <property type="match status" value="1"/>
</dbReference>
<evidence type="ECO:0000256" key="3">
    <source>
        <dbReference type="ARBA" id="ARBA00023242"/>
    </source>
</evidence>
<evidence type="ECO:0000256" key="2">
    <source>
        <dbReference type="ARBA" id="ARBA00022723"/>
    </source>
</evidence>
<dbReference type="GO" id="GO:0006351">
    <property type="term" value="P:DNA-templated transcription"/>
    <property type="evidence" value="ECO:0007669"/>
    <property type="project" value="InterPro"/>
</dbReference>
<gene>
    <name evidence="6" type="ORF">K458DRAFT_363820</name>
</gene>
<dbReference type="GO" id="GO:0008270">
    <property type="term" value="F:zinc ion binding"/>
    <property type="evidence" value="ECO:0007669"/>
    <property type="project" value="InterPro"/>
</dbReference>
<evidence type="ECO:0000313" key="6">
    <source>
        <dbReference type="EMBL" id="KAF2686189.1"/>
    </source>
</evidence>
<name>A0A6G1J7U1_9PLEO</name>
<feature type="compositionally biased region" description="Gly residues" evidence="4">
    <location>
        <begin position="648"/>
        <end position="659"/>
    </location>
</feature>
<proteinExistence type="predicted"/>
<evidence type="ECO:0000313" key="7">
    <source>
        <dbReference type="Proteomes" id="UP000799291"/>
    </source>
</evidence>
<dbReference type="PANTHER" id="PTHR31001">
    <property type="entry name" value="UNCHARACTERIZED TRANSCRIPTIONAL REGULATORY PROTEIN"/>
    <property type="match status" value="1"/>
</dbReference>
<dbReference type="AlphaFoldDB" id="A0A6G1J7U1"/>
<dbReference type="GO" id="GO:0005634">
    <property type="term" value="C:nucleus"/>
    <property type="evidence" value="ECO:0007669"/>
    <property type="project" value="UniProtKB-SubCell"/>
</dbReference>
<reference evidence="6" key="1">
    <citation type="journal article" date="2020" name="Stud. Mycol.">
        <title>101 Dothideomycetes genomes: a test case for predicting lifestyles and emergence of pathogens.</title>
        <authorList>
            <person name="Haridas S."/>
            <person name="Albert R."/>
            <person name="Binder M."/>
            <person name="Bloem J."/>
            <person name="Labutti K."/>
            <person name="Salamov A."/>
            <person name="Andreopoulos B."/>
            <person name="Baker S."/>
            <person name="Barry K."/>
            <person name="Bills G."/>
            <person name="Bluhm B."/>
            <person name="Cannon C."/>
            <person name="Castanera R."/>
            <person name="Culley D."/>
            <person name="Daum C."/>
            <person name="Ezra D."/>
            <person name="Gonzalez J."/>
            <person name="Henrissat B."/>
            <person name="Kuo A."/>
            <person name="Liang C."/>
            <person name="Lipzen A."/>
            <person name="Lutzoni F."/>
            <person name="Magnuson J."/>
            <person name="Mondo S."/>
            <person name="Nolan M."/>
            <person name="Ohm R."/>
            <person name="Pangilinan J."/>
            <person name="Park H.-J."/>
            <person name="Ramirez L."/>
            <person name="Alfaro M."/>
            <person name="Sun H."/>
            <person name="Tritt A."/>
            <person name="Yoshinaga Y."/>
            <person name="Zwiers L.-H."/>
            <person name="Turgeon B."/>
            <person name="Goodwin S."/>
            <person name="Spatafora J."/>
            <person name="Crous P."/>
            <person name="Grigoriev I."/>
        </authorList>
    </citation>
    <scope>NUCLEOTIDE SEQUENCE</scope>
    <source>
        <strain evidence="6">CBS 122367</strain>
    </source>
</reference>
<dbReference type="SMART" id="SM00066">
    <property type="entry name" value="GAL4"/>
    <property type="match status" value="1"/>
</dbReference>
<sequence length="724" mass="80831">MKRAHSSIDSPQSQSQPPSQIPSRRQEPVSCQFCRQKKLRCSRESPCSNCVARNIKCVHVTSRGATVTTPGPSVSGANPGGLTLQSLHARLQRIENALNINSDGATTSPAATTSAETDNPRAPLSSHTTPQAHEPPVQHDQDRAEFSTVEITNRIARSGSLLAPEVDTSQLLQLLPSDPSTHLTCSQWREQLPSYERAVQLLDFYAHNVCWTYHFVHVPTLRRHLQQTYQYLEQDGSPEPSVLALLCSVFALAKYFTHQQGTGNEVPGEQGYGTLVALTSRALSQARHLDHPTLESIQAVLLLASSLLLNTGATTAFRILLTAMYMSAQALLIHQIDSPKNQQQRRNTAYDHVELEMKRRIWWHIASSDWIFAFISGTQTETYIVPSSRTHVSLPSNADDAAITTSHSPSEPDNVPTEMTYFLFRCRLSIIFREFMDTAAEKGLGIDEVPYDDVLVFDAKINTFIDSVPYFLKTTPESRQRCVQLDQQRPYLIWQRLMAQFGASTRMSGLHRPYIALGARDPKFAYSRMVCLRSARTVLEFEKILRAEMAASPTLMMPDPSKIWAMMYQVFFATMVLVMDYHFNRDEPRAREREDEILECCRRLERASGVSSVARRGLEELKGVMRQWGLLADGASNSRGAGAERQHTGGGDGGGGIDGGATWAATDSGQITGREPVQDQDVTPITVDEFATSSWMDSWDFNVDLDIPQWNALFQDLESRSGMF</sequence>
<feature type="region of interest" description="Disordered" evidence="4">
    <location>
        <begin position="636"/>
        <end position="667"/>
    </location>
</feature>
<dbReference type="CDD" id="cd00067">
    <property type="entry name" value="GAL4"/>
    <property type="match status" value="1"/>
</dbReference>
<dbReference type="InterPro" id="IPR001138">
    <property type="entry name" value="Zn2Cys6_DnaBD"/>
</dbReference>
<dbReference type="OrthoDB" id="3014581at2759"/>
<dbReference type="InterPro" id="IPR036864">
    <property type="entry name" value="Zn2-C6_fun-type_DNA-bd_sf"/>
</dbReference>
<evidence type="ECO:0000256" key="4">
    <source>
        <dbReference type="SAM" id="MobiDB-lite"/>
    </source>
</evidence>
<keyword evidence="7" id="KW-1185">Reference proteome</keyword>